<accession>A0A1G8FEN7</accession>
<reference evidence="1 2" key="1">
    <citation type="submission" date="2016-10" db="EMBL/GenBank/DDBJ databases">
        <authorList>
            <person name="de Groot N.N."/>
        </authorList>
    </citation>
    <scope>NUCLEOTIDE SEQUENCE [LARGE SCALE GENOMIC DNA]</scope>
    <source>
        <strain evidence="1 2">CGMCC 1.10228</strain>
    </source>
</reference>
<organism evidence="1 2">
    <name type="scientific">Vibrio xiamenensis</name>
    <dbReference type="NCBI Taxonomy" id="861298"/>
    <lineage>
        <taxon>Bacteria</taxon>
        <taxon>Pseudomonadati</taxon>
        <taxon>Pseudomonadota</taxon>
        <taxon>Gammaproteobacteria</taxon>
        <taxon>Vibrionales</taxon>
        <taxon>Vibrionaceae</taxon>
        <taxon>Vibrio</taxon>
    </lineage>
</organism>
<evidence type="ECO:0000313" key="1">
    <source>
        <dbReference type="EMBL" id="SDH80631.1"/>
    </source>
</evidence>
<proteinExistence type="predicted"/>
<dbReference type="AlphaFoldDB" id="A0A1G8FEN7"/>
<dbReference type="Proteomes" id="UP000198854">
    <property type="component" value="Unassembled WGS sequence"/>
</dbReference>
<sequence>MITIREYYWEQFGQSIMDTKINVPKKCIKMSFSELLVLKDRLYMTMKDVKVMLDLVDKE</sequence>
<evidence type="ECO:0000313" key="2">
    <source>
        <dbReference type="Proteomes" id="UP000198854"/>
    </source>
</evidence>
<name>A0A1G8FEN7_9VIBR</name>
<protein>
    <submittedName>
        <fullName evidence="1">Uncharacterized protein</fullName>
    </submittedName>
</protein>
<keyword evidence="2" id="KW-1185">Reference proteome</keyword>
<dbReference type="EMBL" id="FNDD01000030">
    <property type="protein sequence ID" value="SDH80631.1"/>
    <property type="molecule type" value="Genomic_DNA"/>
</dbReference>
<gene>
    <name evidence="1" type="ORF">SAMN04488136_13025</name>
</gene>
<dbReference type="STRING" id="861298.SAMN04488136_13025"/>